<feature type="domain" description="RNA polymerase sigma-70 region 2" evidence="6">
    <location>
        <begin position="25"/>
        <end position="92"/>
    </location>
</feature>
<dbReference type="Pfam" id="PF04545">
    <property type="entry name" value="Sigma70_r4"/>
    <property type="match status" value="1"/>
</dbReference>
<dbReference type="InterPro" id="IPR036388">
    <property type="entry name" value="WH-like_DNA-bd_sf"/>
</dbReference>
<keyword evidence="4" id="KW-0238">DNA-binding</keyword>
<keyword evidence="9" id="KW-1185">Reference proteome</keyword>
<organism evidence="8 9">
    <name type="scientific">Metabacillus malikii</name>
    <dbReference type="NCBI Taxonomy" id="1504265"/>
    <lineage>
        <taxon>Bacteria</taxon>
        <taxon>Bacillati</taxon>
        <taxon>Bacillota</taxon>
        <taxon>Bacilli</taxon>
        <taxon>Bacillales</taxon>
        <taxon>Bacillaceae</taxon>
        <taxon>Metabacillus</taxon>
    </lineage>
</organism>
<evidence type="ECO:0000313" key="8">
    <source>
        <dbReference type="EMBL" id="MDQ0233447.1"/>
    </source>
</evidence>
<dbReference type="InterPro" id="IPR039425">
    <property type="entry name" value="RNA_pol_sigma-70-like"/>
</dbReference>
<dbReference type="SUPFAM" id="SSF88946">
    <property type="entry name" value="Sigma2 domain of RNA polymerase sigma factors"/>
    <property type="match status" value="1"/>
</dbReference>
<reference evidence="8 9" key="1">
    <citation type="submission" date="2023-07" db="EMBL/GenBank/DDBJ databases">
        <title>Genomic Encyclopedia of Type Strains, Phase IV (KMG-IV): sequencing the most valuable type-strain genomes for metagenomic binning, comparative biology and taxonomic classification.</title>
        <authorList>
            <person name="Goeker M."/>
        </authorList>
    </citation>
    <scope>NUCLEOTIDE SEQUENCE [LARGE SCALE GENOMIC DNA]</scope>
    <source>
        <strain evidence="8 9">DSM 29005</strain>
    </source>
</reference>
<keyword evidence="5" id="KW-0804">Transcription</keyword>
<evidence type="ECO:0000256" key="1">
    <source>
        <dbReference type="ARBA" id="ARBA00010641"/>
    </source>
</evidence>
<gene>
    <name evidence="8" type="ORF">J2S19_004794</name>
</gene>
<keyword evidence="2" id="KW-0805">Transcription regulation</keyword>
<evidence type="ECO:0000259" key="7">
    <source>
        <dbReference type="Pfam" id="PF04545"/>
    </source>
</evidence>
<evidence type="ECO:0000256" key="3">
    <source>
        <dbReference type="ARBA" id="ARBA00023082"/>
    </source>
</evidence>
<dbReference type="Pfam" id="PF04542">
    <property type="entry name" value="Sigma70_r2"/>
    <property type="match status" value="1"/>
</dbReference>
<keyword evidence="3" id="KW-0731">Sigma factor</keyword>
<name>A0ABT9ZMG3_9BACI</name>
<dbReference type="EMBL" id="JAUSUD010000040">
    <property type="protein sequence ID" value="MDQ0233447.1"/>
    <property type="molecule type" value="Genomic_DNA"/>
</dbReference>
<dbReference type="InterPro" id="IPR007630">
    <property type="entry name" value="RNA_pol_sigma70_r4"/>
</dbReference>
<comment type="similarity">
    <text evidence="1">Belongs to the sigma-70 factor family. ECF subfamily.</text>
</comment>
<evidence type="ECO:0000259" key="6">
    <source>
        <dbReference type="Pfam" id="PF04542"/>
    </source>
</evidence>
<evidence type="ECO:0000256" key="5">
    <source>
        <dbReference type="ARBA" id="ARBA00023163"/>
    </source>
</evidence>
<proteinExistence type="inferred from homology"/>
<sequence>MDENQRSLILLQEISRGSRHSFNQFYEKYIGFVYQIAFHIIKDHAETEDLCHDLFLEVYQNSSQYDPSKGSVKAWLAVKAKSRSLDRLRKKKPLLHNRLQELLKEEESGADIAFLSQIEHHILKDALLSIPIQQREAIIRSYFRNETHKEISTKMNKPLGTIKSLIRYGLTNMRKQKTLLNWVDSSGGEKKNEL</sequence>
<protein>
    <submittedName>
        <fullName evidence="8">RNA polymerase sigma-70 factor (ECF subfamily)</fullName>
    </submittedName>
</protein>
<dbReference type="NCBIfam" id="TIGR02937">
    <property type="entry name" value="sigma70-ECF"/>
    <property type="match status" value="1"/>
</dbReference>
<evidence type="ECO:0000313" key="9">
    <source>
        <dbReference type="Proteomes" id="UP001234495"/>
    </source>
</evidence>
<dbReference type="PANTHER" id="PTHR43133:SF62">
    <property type="entry name" value="RNA POLYMERASE SIGMA FACTOR SIGZ"/>
    <property type="match status" value="1"/>
</dbReference>
<dbReference type="InterPro" id="IPR007627">
    <property type="entry name" value="RNA_pol_sigma70_r2"/>
</dbReference>
<dbReference type="InterPro" id="IPR013324">
    <property type="entry name" value="RNA_pol_sigma_r3/r4-like"/>
</dbReference>
<dbReference type="InterPro" id="IPR014284">
    <property type="entry name" value="RNA_pol_sigma-70_dom"/>
</dbReference>
<dbReference type="Gene3D" id="1.10.10.10">
    <property type="entry name" value="Winged helix-like DNA-binding domain superfamily/Winged helix DNA-binding domain"/>
    <property type="match status" value="1"/>
</dbReference>
<accession>A0ABT9ZMG3</accession>
<dbReference type="InterPro" id="IPR013325">
    <property type="entry name" value="RNA_pol_sigma_r2"/>
</dbReference>
<comment type="caution">
    <text evidence="8">The sequence shown here is derived from an EMBL/GenBank/DDBJ whole genome shotgun (WGS) entry which is preliminary data.</text>
</comment>
<evidence type="ECO:0000256" key="2">
    <source>
        <dbReference type="ARBA" id="ARBA00023015"/>
    </source>
</evidence>
<dbReference type="PANTHER" id="PTHR43133">
    <property type="entry name" value="RNA POLYMERASE ECF-TYPE SIGMA FACTO"/>
    <property type="match status" value="1"/>
</dbReference>
<evidence type="ECO:0000256" key="4">
    <source>
        <dbReference type="ARBA" id="ARBA00023125"/>
    </source>
</evidence>
<dbReference type="RefSeq" id="WP_307346802.1">
    <property type="nucleotide sequence ID" value="NZ_JAUSUD010000040.1"/>
</dbReference>
<dbReference type="Proteomes" id="UP001234495">
    <property type="component" value="Unassembled WGS sequence"/>
</dbReference>
<feature type="domain" description="RNA polymerase sigma-70 region 4" evidence="7">
    <location>
        <begin position="126"/>
        <end position="175"/>
    </location>
</feature>
<dbReference type="Gene3D" id="1.10.1740.10">
    <property type="match status" value="1"/>
</dbReference>
<dbReference type="SUPFAM" id="SSF88659">
    <property type="entry name" value="Sigma3 and sigma4 domains of RNA polymerase sigma factors"/>
    <property type="match status" value="1"/>
</dbReference>